<keyword evidence="1" id="KW-0472">Membrane</keyword>
<dbReference type="EMBL" id="DS989727">
    <property type="protein sequence ID" value="EEA05619.1"/>
    <property type="molecule type" value="Genomic_DNA"/>
</dbReference>
<dbReference type="RefSeq" id="XP_002139968.1">
    <property type="nucleotide sequence ID" value="XM_002139932.1"/>
</dbReference>
<dbReference type="Proteomes" id="UP000001460">
    <property type="component" value="Unassembled WGS sequence"/>
</dbReference>
<proteinExistence type="predicted"/>
<evidence type="ECO:0000256" key="1">
    <source>
        <dbReference type="SAM" id="Phobius"/>
    </source>
</evidence>
<feature type="transmembrane region" description="Helical" evidence="1">
    <location>
        <begin position="199"/>
        <end position="217"/>
    </location>
</feature>
<keyword evidence="3" id="KW-1185">Reference proteome</keyword>
<evidence type="ECO:0000313" key="3">
    <source>
        <dbReference type="Proteomes" id="UP000001460"/>
    </source>
</evidence>
<organism evidence="2 3">
    <name type="scientific">Cryptosporidium muris (strain RN66)</name>
    <dbReference type="NCBI Taxonomy" id="441375"/>
    <lineage>
        <taxon>Eukaryota</taxon>
        <taxon>Sar</taxon>
        <taxon>Alveolata</taxon>
        <taxon>Apicomplexa</taxon>
        <taxon>Conoidasida</taxon>
        <taxon>Coccidia</taxon>
        <taxon>Eucoccidiorida</taxon>
        <taxon>Eimeriorina</taxon>
        <taxon>Cryptosporidiidae</taxon>
        <taxon>Cryptosporidium</taxon>
    </lineage>
</organism>
<keyword evidence="1" id="KW-0812">Transmembrane</keyword>
<name>B6AB67_CRYMR</name>
<dbReference type="GeneID" id="6995194"/>
<evidence type="ECO:0000313" key="2">
    <source>
        <dbReference type="EMBL" id="EEA05619.1"/>
    </source>
</evidence>
<dbReference type="VEuPathDB" id="CryptoDB:CMU_026260"/>
<reference evidence="2" key="1">
    <citation type="submission" date="2008-06" db="EMBL/GenBank/DDBJ databases">
        <authorList>
            <person name="Lorenzi H."/>
            <person name="Inman J."/>
            <person name="Miller J."/>
            <person name="Schobel S."/>
            <person name="Amedeo P."/>
            <person name="Caler E.V."/>
            <person name="da Silva J."/>
        </authorList>
    </citation>
    <scope>NUCLEOTIDE SEQUENCE [LARGE SCALE GENOMIC DNA]</scope>
    <source>
        <strain evidence="2">RN66</strain>
    </source>
</reference>
<sequence>MIPISKYSNPNTREIFSLGVITFLALLLWLCSLFNTNWQSYTYQTSTLGYIEFNLSLWGFNINSNCRNLNIWSPNSNNLISNGSIMGSGVNEFICDKLKFMNNNTFSKTAQMICSINKVNFPNSQAACYNFEMLNLGSLIMIGGITAIIMCILFGLGLFCLSKISNPVMMSYAYTSLFGCANLIAIIVLPLYYINAGGAWIAINSLFSTVNFGYKEFTYKTPFVSDIQFFWGYFFAILAFIVSILLPLFGCYFTSTLNENILPQYSYKKLNNRYQI</sequence>
<protein>
    <submittedName>
        <fullName evidence="2">Uncharacterized protein</fullName>
    </submittedName>
</protein>
<gene>
    <name evidence="2" type="ORF">CMU_026260</name>
</gene>
<feature type="transmembrane region" description="Helical" evidence="1">
    <location>
        <begin position="139"/>
        <end position="161"/>
    </location>
</feature>
<feature type="transmembrane region" description="Helical" evidence="1">
    <location>
        <begin position="173"/>
        <end position="193"/>
    </location>
</feature>
<keyword evidence="1" id="KW-1133">Transmembrane helix</keyword>
<accession>B6AB67</accession>
<dbReference type="OMA" id="MICSINK"/>
<dbReference type="OrthoDB" id="8413490at2759"/>
<feature type="transmembrane region" description="Helical" evidence="1">
    <location>
        <begin position="229"/>
        <end position="255"/>
    </location>
</feature>
<feature type="transmembrane region" description="Helical" evidence="1">
    <location>
        <begin position="15"/>
        <end position="35"/>
    </location>
</feature>
<dbReference type="AlphaFoldDB" id="B6AB67"/>